<dbReference type="Proteomes" id="UP000692954">
    <property type="component" value="Unassembled WGS sequence"/>
</dbReference>
<sequence>MSLSSQINQLIIYSNNHKFLYLNISQAQTFQRQHSTYSYLIYNTRKDQNYQLEILDLIQARMEQQVILVRKDTQKELVDDGKPDLEHRHNAFDKYYKPVGYIFWRTLLNFQIYCSYGLFKQVYCEMFQKKKSLKKEQQETENIEGIEIINHYLPSY</sequence>
<evidence type="ECO:0000313" key="1">
    <source>
        <dbReference type="EMBL" id="CAD8102892.1"/>
    </source>
</evidence>
<reference evidence="1" key="1">
    <citation type="submission" date="2021-01" db="EMBL/GenBank/DDBJ databases">
        <authorList>
            <consortium name="Genoscope - CEA"/>
            <person name="William W."/>
        </authorList>
    </citation>
    <scope>NUCLEOTIDE SEQUENCE</scope>
</reference>
<gene>
    <name evidence="1" type="ORF">PSON_ATCC_30995.1.T0790011</name>
</gene>
<accession>A0A8S1PHW9</accession>
<proteinExistence type="predicted"/>
<comment type="caution">
    <text evidence="1">The sequence shown here is derived from an EMBL/GenBank/DDBJ whole genome shotgun (WGS) entry which is preliminary data.</text>
</comment>
<evidence type="ECO:0000313" key="2">
    <source>
        <dbReference type="Proteomes" id="UP000692954"/>
    </source>
</evidence>
<dbReference type="AlphaFoldDB" id="A0A8S1PHW9"/>
<dbReference type="EMBL" id="CAJJDN010000079">
    <property type="protein sequence ID" value="CAD8102892.1"/>
    <property type="molecule type" value="Genomic_DNA"/>
</dbReference>
<name>A0A8S1PHW9_9CILI</name>
<protein>
    <submittedName>
        <fullName evidence="1">Uncharacterized protein</fullName>
    </submittedName>
</protein>
<organism evidence="1 2">
    <name type="scientific">Paramecium sonneborni</name>
    <dbReference type="NCBI Taxonomy" id="65129"/>
    <lineage>
        <taxon>Eukaryota</taxon>
        <taxon>Sar</taxon>
        <taxon>Alveolata</taxon>
        <taxon>Ciliophora</taxon>
        <taxon>Intramacronucleata</taxon>
        <taxon>Oligohymenophorea</taxon>
        <taxon>Peniculida</taxon>
        <taxon>Parameciidae</taxon>
        <taxon>Paramecium</taxon>
    </lineage>
</organism>
<keyword evidence="2" id="KW-1185">Reference proteome</keyword>